<dbReference type="PROSITE" id="PS50853">
    <property type="entry name" value="FN3"/>
    <property type="match status" value="3"/>
</dbReference>
<dbReference type="PROSITE" id="PS00136">
    <property type="entry name" value="SUBTILASE_ASP"/>
    <property type="match status" value="2"/>
</dbReference>
<dbReference type="InterPro" id="IPR013783">
    <property type="entry name" value="Ig-like_fold"/>
</dbReference>
<dbReference type="InterPro" id="IPR034193">
    <property type="entry name" value="PCSK9_ProteinaseK-like"/>
</dbReference>
<evidence type="ECO:0000256" key="4">
    <source>
        <dbReference type="ARBA" id="ARBA00022825"/>
    </source>
</evidence>
<dbReference type="InterPro" id="IPR036116">
    <property type="entry name" value="FN3_sf"/>
</dbReference>
<feature type="domain" description="Fibronectin type-III" evidence="6">
    <location>
        <begin position="946"/>
        <end position="1036"/>
    </location>
</feature>
<feature type="domain" description="Fibronectin type-III" evidence="6">
    <location>
        <begin position="479"/>
        <end position="579"/>
    </location>
</feature>
<dbReference type="InterPro" id="IPR023827">
    <property type="entry name" value="Peptidase_S8_Asp-AS"/>
</dbReference>
<evidence type="ECO:0000256" key="5">
    <source>
        <dbReference type="SAM" id="MobiDB-lite"/>
    </source>
</evidence>
<dbReference type="InterPro" id="IPR023828">
    <property type="entry name" value="Peptidase_S8_Ser-AS"/>
</dbReference>
<accession>A0A6J7Q480</accession>
<dbReference type="GO" id="GO:0005615">
    <property type="term" value="C:extracellular space"/>
    <property type="evidence" value="ECO:0007669"/>
    <property type="project" value="TreeGrafter"/>
</dbReference>
<dbReference type="SUPFAM" id="SSF52743">
    <property type="entry name" value="Subtilisin-like"/>
    <property type="match status" value="2"/>
</dbReference>
<dbReference type="CDD" id="cd04077">
    <property type="entry name" value="Peptidases_S8_PCSK9_ProteinaseK_like"/>
    <property type="match status" value="2"/>
</dbReference>
<dbReference type="SUPFAM" id="SSF49265">
    <property type="entry name" value="Fibronectin type III"/>
    <property type="match status" value="3"/>
</dbReference>
<dbReference type="Gene3D" id="2.60.40.10">
    <property type="entry name" value="Immunoglobulins"/>
    <property type="match status" value="3"/>
</dbReference>
<dbReference type="InterPro" id="IPR036852">
    <property type="entry name" value="Peptidase_S8/S53_dom_sf"/>
</dbReference>
<reference evidence="7" key="1">
    <citation type="submission" date="2020-05" db="EMBL/GenBank/DDBJ databases">
        <authorList>
            <person name="Chiriac C."/>
            <person name="Salcher M."/>
            <person name="Ghai R."/>
            <person name="Kavagutti S V."/>
        </authorList>
    </citation>
    <scope>NUCLEOTIDE SEQUENCE</scope>
</reference>
<dbReference type="EMBL" id="CAFBPN010000010">
    <property type="protein sequence ID" value="CAB5012428.1"/>
    <property type="molecule type" value="Genomic_DNA"/>
</dbReference>
<dbReference type="PRINTS" id="PR00014">
    <property type="entry name" value="FNTYPEIII"/>
</dbReference>
<dbReference type="PROSITE" id="PS00138">
    <property type="entry name" value="SUBTILASE_SER"/>
    <property type="match status" value="2"/>
</dbReference>
<dbReference type="Pfam" id="PF00082">
    <property type="entry name" value="Peptidase_S8"/>
    <property type="match status" value="2"/>
</dbReference>
<dbReference type="PANTHER" id="PTHR43806">
    <property type="entry name" value="PEPTIDASE S8"/>
    <property type="match status" value="1"/>
</dbReference>
<dbReference type="PRINTS" id="PR00723">
    <property type="entry name" value="SUBTILISIN"/>
</dbReference>
<dbReference type="SMART" id="SM00060">
    <property type="entry name" value="FN3"/>
    <property type="match status" value="3"/>
</dbReference>
<dbReference type="Gene3D" id="3.30.70.80">
    <property type="entry name" value="Peptidase S8 propeptide/proteinase inhibitor I9"/>
    <property type="match status" value="2"/>
</dbReference>
<evidence type="ECO:0000256" key="3">
    <source>
        <dbReference type="ARBA" id="ARBA00022801"/>
    </source>
</evidence>
<sequence length="1443" mass="144526">MKNRSPRPFSIRAASFGLAGVLGASLLATLVPSHVVSAVAPAGEYIVTFDATSNLSSKLRKEMQLGNAVTDVFTSAAEGFVATLDSADVARLRNDSDVSSIELNKVIRLVDNTPATNASAVGGSRYIVRLKSTSSFSAAAAIASAVGATNVTSFRNVFTGFAADLSAAGVAELTANSSVESIELDSIVSISDDQADPTWGLDRIDQRALPLNNTYSYANSGAGVTAYVVDTGILATHSEFSGRVAAGFTSISDGRGTTDCHGHGTHVAGTVGGTTFGVAKSVTLVPVRVMSCAGSGSASGVIAGIDWIIGDHQVGVPAVANMSIGGPSSVALNAAVARGVADGVVFVVAAGNDNANACRYSPASETTAVTVGATGPTDVRSSFSNFGSCLDVFAPGEGITSSTIGSDTARATWSGTSMASPHVAGVAALLLAATPAATVESISQALVLNATAGLVSNGGSLSPNKLLYSGSLVAAPVVAPSAPRSLAAEARNASVVLTWVAPSTNGGANISDYVVELSTDGSAWSTFADGVSTGLTATVTGLVNNTSYQFRVKAVNTAGAGEASNVVSARPFATGTNDPFDGGIALVGNAGAVIDSTLLATREIGEPSHGGPGSASIWYRFTAPGNGFLSVTTQGSNFDTLLGVYSGTAVNALTVLGMNDDAPKLGVLWSKVESNVVAGTEYSIAVDGWNGRKGAVKLNWSFVASALPIGPSVPAAPVALVSTPSNNSVALTWNAPSTDGGAAITDYIVEYAIANTTTWLTFADGTSTVTTATVTGLNNDVLHYFRVRAVNSAGNSDASAVVSSTPFQALTNDAFVAAEALVGDSGTATGTTALATRETGEPTHGGIGGAASIWYRWVAPSNGLLSVTTLGSNFDTLLGVYSGTAVGSLTVLGMNDDAPNSSALWSKVEGNVVEGTEYKIAIDGWNGRRGAATLNWNFVATLPPVLPGAPRNASAAPANGALVVSWAAPVSDGNSPITMYKATAAPGGNTCTASTQLGCVIAGLTNGTLYTVTVVATNAVGDSPASLPSGAVAPAIPTTSPVAAASWGIDRIDQRALPLDGNVTRRQTGLGVTAYIIDTGVYEGHSEFIGRVATGFSSVADGNGTNDCQGHGTHVSGTVAGSTFGVAPQATIVPVRVLDCSGSGTTAGVIAGIDWMIAHHTAGTPAVANMSLGGGYSTTMNEAIARAVGDGIVMAVAAGNENSDACGVSPASEPLAITVGATEASDARAYYSNFGSCVDIFAPGSAIVSAATTSPTASRSLSGTSMATPHVAGAAALLLEVTPTMTPAAVASALSLNATPNVVTDPVGSVNLLLYTGAASAAGTGRSAVEVPPTTVPVETTPTTSPSPTTVPAPVAATPTTLVPVRNAMPTNANGGALSVNAAPQVSVVSRSVDKVTLRISGKGKVDVYRNGKYLLTTTKKLLTLKMKQITKSSFTVKAFRAR</sequence>
<comment type="similarity">
    <text evidence="1">Belongs to the peptidase S8 family.</text>
</comment>
<evidence type="ECO:0000259" key="6">
    <source>
        <dbReference type="PROSITE" id="PS50853"/>
    </source>
</evidence>
<dbReference type="InterPro" id="IPR000209">
    <property type="entry name" value="Peptidase_S8/S53_dom"/>
</dbReference>
<dbReference type="InterPro" id="IPR050131">
    <property type="entry name" value="Peptidase_S8_subtilisin-like"/>
</dbReference>
<gene>
    <name evidence="7" type="ORF">UFOPK4098_00368</name>
</gene>
<dbReference type="SUPFAM" id="SSF54897">
    <property type="entry name" value="Protease propeptides/inhibitors"/>
    <property type="match status" value="2"/>
</dbReference>
<keyword evidence="2" id="KW-0645">Protease</keyword>
<feature type="region of interest" description="Disordered" evidence="5">
    <location>
        <begin position="1326"/>
        <end position="1355"/>
    </location>
</feature>
<dbReference type="GO" id="GO:0004252">
    <property type="term" value="F:serine-type endopeptidase activity"/>
    <property type="evidence" value="ECO:0007669"/>
    <property type="project" value="InterPro"/>
</dbReference>
<dbReference type="Pfam" id="PF05922">
    <property type="entry name" value="Inhibitor_I9"/>
    <property type="match status" value="2"/>
</dbReference>
<organism evidence="7">
    <name type="scientific">freshwater metagenome</name>
    <dbReference type="NCBI Taxonomy" id="449393"/>
    <lineage>
        <taxon>unclassified sequences</taxon>
        <taxon>metagenomes</taxon>
        <taxon>ecological metagenomes</taxon>
    </lineage>
</organism>
<keyword evidence="4" id="KW-0720">Serine protease</keyword>
<keyword evidence="3" id="KW-0378">Hydrolase</keyword>
<feature type="domain" description="Fibronectin type-III" evidence="6">
    <location>
        <begin position="713"/>
        <end position="814"/>
    </location>
</feature>
<dbReference type="GO" id="GO:0006508">
    <property type="term" value="P:proteolysis"/>
    <property type="evidence" value="ECO:0007669"/>
    <property type="project" value="UniProtKB-KW"/>
</dbReference>
<dbReference type="Pfam" id="PF00041">
    <property type="entry name" value="fn3"/>
    <property type="match status" value="3"/>
</dbReference>
<protein>
    <submittedName>
        <fullName evidence="7">Unannotated protein</fullName>
    </submittedName>
</protein>
<dbReference type="InterPro" id="IPR003961">
    <property type="entry name" value="FN3_dom"/>
</dbReference>
<evidence type="ECO:0000313" key="7">
    <source>
        <dbReference type="EMBL" id="CAB5012428.1"/>
    </source>
</evidence>
<proteinExistence type="inferred from homology"/>
<dbReference type="FunFam" id="3.40.50.200:FF:000014">
    <property type="entry name" value="Proteinase K"/>
    <property type="match status" value="2"/>
</dbReference>
<evidence type="ECO:0000256" key="1">
    <source>
        <dbReference type="ARBA" id="ARBA00011073"/>
    </source>
</evidence>
<dbReference type="Gene3D" id="3.40.50.200">
    <property type="entry name" value="Peptidase S8/S53 domain"/>
    <property type="match status" value="2"/>
</dbReference>
<dbReference type="CDD" id="cd00063">
    <property type="entry name" value="FN3"/>
    <property type="match status" value="3"/>
</dbReference>
<evidence type="ECO:0000256" key="2">
    <source>
        <dbReference type="ARBA" id="ARBA00022670"/>
    </source>
</evidence>
<dbReference type="InterPro" id="IPR010259">
    <property type="entry name" value="S8pro/Inhibitor_I9"/>
</dbReference>
<dbReference type="PROSITE" id="PS00137">
    <property type="entry name" value="SUBTILASE_HIS"/>
    <property type="match status" value="2"/>
</dbReference>
<dbReference type="InterPro" id="IPR037045">
    <property type="entry name" value="S8pro/Inhibitor_I9_sf"/>
</dbReference>
<name>A0A6J7Q480_9ZZZZ</name>
<dbReference type="InterPro" id="IPR015500">
    <property type="entry name" value="Peptidase_S8_subtilisin-rel"/>
</dbReference>
<dbReference type="PANTHER" id="PTHR43806:SF11">
    <property type="entry name" value="CEREVISIN-RELATED"/>
    <property type="match status" value="1"/>
</dbReference>
<dbReference type="InterPro" id="IPR022398">
    <property type="entry name" value="Peptidase_S8_His-AS"/>
</dbReference>
<dbReference type="PROSITE" id="PS51892">
    <property type="entry name" value="SUBTILASE"/>
    <property type="match status" value="2"/>
</dbReference>